<sequence>NFDRYGTVEILYEKITKFIEKQFKSKGFINGGIYAMNKKLFENAPLSKSFSFESDILEKKVKTGSINGLLFNNDFIDIGIPEDYLLASTKL</sequence>
<organism evidence="2 3">
    <name type="scientific">Pseudopedobacter saltans</name>
    <dbReference type="NCBI Taxonomy" id="151895"/>
    <lineage>
        <taxon>Bacteria</taxon>
        <taxon>Pseudomonadati</taxon>
        <taxon>Bacteroidota</taxon>
        <taxon>Sphingobacteriia</taxon>
        <taxon>Sphingobacteriales</taxon>
        <taxon>Sphingobacteriaceae</taxon>
        <taxon>Pseudopedobacter</taxon>
    </lineage>
</organism>
<evidence type="ECO:0000313" key="2">
    <source>
        <dbReference type="EMBL" id="PZP49888.1"/>
    </source>
</evidence>
<comment type="caution">
    <text evidence="2">The sequence shown here is derived from an EMBL/GenBank/DDBJ whole genome shotgun (WGS) entry which is preliminary data.</text>
</comment>
<dbReference type="InterPro" id="IPR005835">
    <property type="entry name" value="NTP_transferase_dom"/>
</dbReference>
<feature type="non-terminal residue" evidence="2">
    <location>
        <position position="1"/>
    </location>
</feature>
<protein>
    <submittedName>
        <fullName evidence="2">D-mannose-1-phosphate guanyltransferase</fullName>
    </submittedName>
</protein>
<dbReference type="EMBL" id="QFOI01000090">
    <property type="protein sequence ID" value="PZP49888.1"/>
    <property type="molecule type" value="Genomic_DNA"/>
</dbReference>
<reference evidence="2 3" key="1">
    <citation type="submission" date="2017-11" db="EMBL/GenBank/DDBJ databases">
        <title>Infants hospitalized years apart are colonized by the same room-sourced microbial strains.</title>
        <authorList>
            <person name="Brooks B."/>
            <person name="Olm M.R."/>
            <person name="Firek B.A."/>
            <person name="Baker R."/>
            <person name="Thomas B.C."/>
            <person name="Morowitz M.J."/>
            <person name="Banfield J.F."/>
        </authorList>
    </citation>
    <scope>NUCLEOTIDE SEQUENCE [LARGE SCALE GENOMIC DNA]</scope>
    <source>
        <strain evidence="2">S2_009_000_R2_76</strain>
    </source>
</reference>
<accession>A0A2W5F3D3</accession>
<evidence type="ECO:0000313" key="3">
    <source>
        <dbReference type="Proteomes" id="UP000249645"/>
    </source>
</evidence>
<evidence type="ECO:0000259" key="1">
    <source>
        <dbReference type="Pfam" id="PF00483"/>
    </source>
</evidence>
<dbReference type="Proteomes" id="UP000249645">
    <property type="component" value="Unassembled WGS sequence"/>
</dbReference>
<keyword evidence="2" id="KW-0808">Transferase</keyword>
<dbReference type="GO" id="GO:0016740">
    <property type="term" value="F:transferase activity"/>
    <property type="evidence" value="ECO:0007669"/>
    <property type="project" value="UniProtKB-KW"/>
</dbReference>
<feature type="domain" description="Nucleotidyl transferase" evidence="1">
    <location>
        <begin position="4"/>
        <end position="90"/>
    </location>
</feature>
<dbReference type="Gene3D" id="3.90.550.10">
    <property type="entry name" value="Spore Coat Polysaccharide Biosynthesis Protein SpsA, Chain A"/>
    <property type="match status" value="1"/>
</dbReference>
<proteinExistence type="predicted"/>
<name>A0A2W5F3D3_9SPHI</name>
<dbReference type="InterPro" id="IPR029044">
    <property type="entry name" value="Nucleotide-diphossugar_trans"/>
</dbReference>
<dbReference type="SUPFAM" id="SSF53448">
    <property type="entry name" value="Nucleotide-diphospho-sugar transferases"/>
    <property type="match status" value="1"/>
</dbReference>
<dbReference type="Pfam" id="PF00483">
    <property type="entry name" value="NTP_transferase"/>
    <property type="match status" value="1"/>
</dbReference>
<gene>
    <name evidence="2" type="ORF">DI598_06765</name>
</gene>
<dbReference type="AlphaFoldDB" id="A0A2W5F3D3"/>